<name>A0A7H8UCT1_ENTCL</name>
<reference evidence="2 3" key="1">
    <citation type="submission" date="2020-06" db="EMBL/GenBank/DDBJ databases">
        <title>Long-read sequencing of DSM26481-BlokeschLab.</title>
        <authorList>
            <person name="Blokesch M."/>
        </authorList>
    </citation>
    <scope>NUCLEOTIDE SEQUENCE [LARGE SCALE GENOMIC DNA]</scope>
    <source>
        <strain evidence="2 3">DSM 26481</strain>
    </source>
</reference>
<feature type="transmembrane region" description="Helical" evidence="1">
    <location>
        <begin position="22"/>
        <end position="40"/>
    </location>
</feature>
<gene>
    <name evidence="2" type="ORF">HWQ14_02030</name>
</gene>
<keyword evidence="1" id="KW-1133">Transmembrane helix</keyword>
<keyword evidence="1" id="KW-0812">Transmembrane</keyword>
<dbReference type="EMBL" id="CP056117">
    <property type="protein sequence ID" value="QKZ96557.1"/>
    <property type="molecule type" value="Genomic_DNA"/>
</dbReference>
<dbReference type="RefSeq" id="WP_176608823.1">
    <property type="nucleotide sequence ID" value="NZ_CP056117.1"/>
</dbReference>
<evidence type="ECO:0000313" key="2">
    <source>
        <dbReference type="EMBL" id="QKZ96557.1"/>
    </source>
</evidence>
<accession>A0A7H8UCT1</accession>
<feature type="transmembrane region" description="Helical" evidence="1">
    <location>
        <begin position="49"/>
        <end position="69"/>
    </location>
</feature>
<evidence type="ECO:0000256" key="1">
    <source>
        <dbReference type="SAM" id="Phobius"/>
    </source>
</evidence>
<organism evidence="2 3">
    <name type="scientific">Enterobacter cloacae</name>
    <dbReference type="NCBI Taxonomy" id="550"/>
    <lineage>
        <taxon>Bacteria</taxon>
        <taxon>Pseudomonadati</taxon>
        <taxon>Pseudomonadota</taxon>
        <taxon>Gammaproteobacteria</taxon>
        <taxon>Enterobacterales</taxon>
        <taxon>Enterobacteriaceae</taxon>
        <taxon>Enterobacter</taxon>
        <taxon>Enterobacter cloacae complex</taxon>
    </lineage>
</organism>
<dbReference type="Proteomes" id="UP000509421">
    <property type="component" value="Chromosome"/>
</dbReference>
<sequence length="369" mass="42718">MSWPIPDIQEKQSLSRPDLKKWGGVFLMMLVTGITLNLLVGRDTRYVHVFLYGVLPAIFLWLFLFGWAWHRYEQSMNAALLWNNEAERTKLHWKNWCMKQWLIVGNVVMTPEEQGVKVFFGSYADIPAFPKKARPLFSAFSTLPTRLQYVDEQLERQYPGYRRSLYTVIVLLTDRPREESTSLAVYEQWDLYPEYANSIEEVQSRAQQDGLILLLGLQVWPEGETGKYSEFISGQLIASPLLVDQCKLTVLAGLGRILPSKDLIKDIGILFEYNSVDYNNLQHVWLADIDGENRKQIVQYAYAQQWHLPPKYPCFSLDHSFGPNGPLAFPVYIALMVDAAISTDEMQLLIFRQKKSVYSLCLITRELFQ</sequence>
<dbReference type="AlphaFoldDB" id="A0A7H8UCT1"/>
<protein>
    <submittedName>
        <fullName evidence="2">Uncharacterized protein</fullName>
    </submittedName>
</protein>
<proteinExistence type="predicted"/>
<keyword evidence="1" id="KW-0472">Membrane</keyword>
<evidence type="ECO:0000313" key="3">
    <source>
        <dbReference type="Proteomes" id="UP000509421"/>
    </source>
</evidence>